<feature type="region of interest" description="Disordered" evidence="2">
    <location>
        <begin position="28"/>
        <end position="50"/>
    </location>
</feature>
<feature type="chain" id="PRO_5043140105" evidence="3">
    <location>
        <begin position="24"/>
        <end position="249"/>
    </location>
</feature>
<dbReference type="WBParaSite" id="SBAD_0000506501-mRNA-1">
    <property type="protein sequence ID" value="SBAD_0000506501-mRNA-1"/>
    <property type="gene ID" value="SBAD_0000506501"/>
</dbReference>
<reference evidence="6" key="1">
    <citation type="submission" date="2016-06" db="UniProtKB">
        <authorList>
            <consortium name="WormBaseParasite"/>
        </authorList>
    </citation>
    <scope>IDENTIFICATION</scope>
</reference>
<feature type="compositionally biased region" description="Basic residues" evidence="2">
    <location>
        <begin position="143"/>
        <end position="162"/>
    </location>
</feature>
<gene>
    <name evidence="4" type="ORF">SBAD_LOCUS4866</name>
</gene>
<keyword evidence="5" id="KW-1185">Reference proteome</keyword>
<protein>
    <submittedName>
        <fullName evidence="6">Secreted protein</fullName>
    </submittedName>
</protein>
<sequence length="249" mass="27993">MKLLITACYVPLMLSADLSVCYGEKHPGQSKSLSSISSLSEQHKNEDAMRSHFRDVRKLIKRKSRKLKKLNEEIKQLRARMQLMGGGGGKRMAESRLLSKERKLNVGGIFDFDLARWQKRVDRQLSDLYQRVAKISEATITSSKRRHWPGTKAKNNKSKKKHDGASAAKMASVHLLQKNAIVDRVRLPPLSSSSKISSALNFTKRGNQGSACSSHRDCKPGSADLNFKFFVEVGMFDCLRGVGVQRNNY</sequence>
<accession>A0A183IMM0</accession>
<evidence type="ECO:0000256" key="1">
    <source>
        <dbReference type="SAM" id="Coils"/>
    </source>
</evidence>
<name>A0A183IMM0_9BILA</name>
<evidence type="ECO:0000256" key="3">
    <source>
        <dbReference type="SAM" id="SignalP"/>
    </source>
</evidence>
<dbReference type="AlphaFoldDB" id="A0A183IMM0"/>
<keyword evidence="1" id="KW-0175">Coiled coil</keyword>
<evidence type="ECO:0000313" key="4">
    <source>
        <dbReference type="EMBL" id="VDP05591.1"/>
    </source>
</evidence>
<feature type="compositionally biased region" description="Basic and acidic residues" evidence="2">
    <location>
        <begin position="41"/>
        <end position="50"/>
    </location>
</feature>
<dbReference type="EMBL" id="UZAM01008597">
    <property type="protein sequence ID" value="VDP05591.1"/>
    <property type="molecule type" value="Genomic_DNA"/>
</dbReference>
<proteinExistence type="predicted"/>
<evidence type="ECO:0000313" key="5">
    <source>
        <dbReference type="Proteomes" id="UP000270296"/>
    </source>
</evidence>
<feature type="signal peptide" evidence="3">
    <location>
        <begin position="1"/>
        <end position="23"/>
    </location>
</feature>
<evidence type="ECO:0000256" key="2">
    <source>
        <dbReference type="SAM" id="MobiDB-lite"/>
    </source>
</evidence>
<feature type="coiled-coil region" evidence="1">
    <location>
        <begin position="53"/>
        <end position="80"/>
    </location>
</feature>
<feature type="region of interest" description="Disordered" evidence="2">
    <location>
        <begin position="143"/>
        <end position="165"/>
    </location>
</feature>
<keyword evidence="3" id="KW-0732">Signal</keyword>
<organism evidence="6">
    <name type="scientific">Soboliphyme baturini</name>
    <dbReference type="NCBI Taxonomy" id="241478"/>
    <lineage>
        <taxon>Eukaryota</taxon>
        <taxon>Metazoa</taxon>
        <taxon>Ecdysozoa</taxon>
        <taxon>Nematoda</taxon>
        <taxon>Enoplea</taxon>
        <taxon>Dorylaimia</taxon>
        <taxon>Dioctophymatida</taxon>
        <taxon>Dioctophymatoidea</taxon>
        <taxon>Soboliphymatidae</taxon>
        <taxon>Soboliphyme</taxon>
    </lineage>
</organism>
<dbReference type="Proteomes" id="UP000270296">
    <property type="component" value="Unassembled WGS sequence"/>
</dbReference>
<reference evidence="4 5" key="2">
    <citation type="submission" date="2018-11" db="EMBL/GenBank/DDBJ databases">
        <authorList>
            <consortium name="Pathogen Informatics"/>
        </authorList>
    </citation>
    <scope>NUCLEOTIDE SEQUENCE [LARGE SCALE GENOMIC DNA]</scope>
</reference>
<feature type="compositionally biased region" description="Low complexity" evidence="2">
    <location>
        <begin position="30"/>
        <end position="40"/>
    </location>
</feature>
<evidence type="ECO:0000313" key="6">
    <source>
        <dbReference type="WBParaSite" id="SBAD_0000506501-mRNA-1"/>
    </source>
</evidence>